<organism evidence="2 3">
    <name type="scientific">Thermothielavioides terrestris</name>
    <dbReference type="NCBI Taxonomy" id="2587410"/>
    <lineage>
        <taxon>Eukaryota</taxon>
        <taxon>Fungi</taxon>
        <taxon>Dikarya</taxon>
        <taxon>Ascomycota</taxon>
        <taxon>Pezizomycotina</taxon>
        <taxon>Sordariomycetes</taxon>
        <taxon>Sordariomycetidae</taxon>
        <taxon>Sordariales</taxon>
        <taxon>Chaetomiaceae</taxon>
        <taxon>Thermothielavioides</taxon>
    </lineage>
</organism>
<feature type="compositionally biased region" description="Low complexity" evidence="1">
    <location>
        <begin position="987"/>
        <end position="1013"/>
    </location>
</feature>
<accession>A0A3S5CX76</accession>
<feature type="compositionally biased region" description="Low complexity" evidence="1">
    <location>
        <begin position="937"/>
        <end position="964"/>
    </location>
</feature>
<feature type="region of interest" description="Disordered" evidence="1">
    <location>
        <begin position="1"/>
        <end position="42"/>
    </location>
</feature>
<dbReference type="AlphaFoldDB" id="A0A3S5CX76"/>
<proteinExistence type="predicted"/>
<feature type="compositionally biased region" description="Polar residues" evidence="1">
    <location>
        <begin position="500"/>
        <end position="510"/>
    </location>
</feature>
<feature type="compositionally biased region" description="Polar residues" evidence="1">
    <location>
        <begin position="33"/>
        <end position="42"/>
    </location>
</feature>
<feature type="compositionally biased region" description="Acidic residues" evidence="1">
    <location>
        <begin position="435"/>
        <end position="446"/>
    </location>
</feature>
<feature type="compositionally biased region" description="Basic and acidic residues" evidence="1">
    <location>
        <begin position="175"/>
        <end position="186"/>
    </location>
</feature>
<feature type="compositionally biased region" description="Polar residues" evidence="1">
    <location>
        <begin position="371"/>
        <end position="385"/>
    </location>
</feature>
<feature type="compositionally biased region" description="Low complexity" evidence="1">
    <location>
        <begin position="12"/>
        <end position="32"/>
    </location>
</feature>
<feature type="compositionally biased region" description="Basic and acidic residues" evidence="1">
    <location>
        <begin position="317"/>
        <end position="330"/>
    </location>
</feature>
<evidence type="ECO:0000313" key="2">
    <source>
        <dbReference type="EMBL" id="SPQ23272.1"/>
    </source>
</evidence>
<feature type="compositionally biased region" description="Acidic residues" evidence="1">
    <location>
        <begin position="98"/>
        <end position="108"/>
    </location>
</feature>
<sequence>MPPRKRAQRTPAAATSASGSAASASVRSAPASRTYQSSPALQQLTFPARRRVVKTYGGRRSLPAELEAGGSRRQTRSARSLRQQTLTQIDYVRASGVEVEDEDEDEEVGLGKEAERDVELARGKGLEQTGSVSERGRRAAERRSKRRKTMGDVPAPTLERKSSSFHTQTLTQFLGKERGGDHGLRVEDEDEEREGGNDNVSLPGGSVTPTKQHSPIKGGKPKALASTGPHTPSNKRIKVNIDEVPSSQPTPFTPLLGHYSPIPLSTRSPLAQKSTNLDAPPPTVETVSKLPRNLVIQDSYSTGSSDGLPSSSVAGESPKKEEDTLRREPLAEIPLASLELGGTPADGETPNTTRKRLFVEIPDSDDELESIGSTPFKTRSTQQTPLRKVMSAAVDFAVPADPGSSQRPPGAAVASTPSGSSNKENSSPAIKVWEDDGESTASEGEEPGTPTPTLGRARPQTVRSSANATQVSPNTASQFWTASSQNTDHKGKHTGKSDKTAIQSSTQLVATEQPVVGPDEAPSTPTPAPRELTSQRLAKTAGGEGIVKPALRGEDAGELTASENEAEYVPTSILRKPSSQKASHSEGKSRSTPELPGLEDSTSEGPVTPTPAARRVHIELPPPSTTDEICKEAPRKSHKKSSPIYQRHTQARSQYYSQGFESQRVPLEVIRSLGPQTDRSDILIWVQPEIVDQIVQGIRDHEFRNYKFPVQVSRCWIYTTLPVGEVKYMATIGPAQEPGQIDSGSGLGNAEFNAGMTGFTFAYKLLQVYQLNNPVRLRDMPNYGLGIGLPEKYRYIPPAIVGQLLANLRCALFADEDEQDEEDEENEEAGGGVTISQEVEEQLRSDIIHSTQMLSGVGRRREEEEDVIPASQSPLKHRSTAAAARTSDDITAGPASQRLRHQNQQQSRNARSPPPPHRTPAAASTRRTPNIVRPSQATTASDISAPPSSAVSSPAGKSSSAATSVPRPPMPESSEPSLPELRDLGESESLLPPLPPAGSSSQAALLPPDSLLVDDVRMAPPPVVVSDSEDDGGEDGEERY</sequence>
<protein>
    <submittedName>
        <fullName evidence="2">7a36b4dd-79b0-476c-ab63-8753022cc55d</fullName>
    </submittedName>
</protein>
<evidence type="ECO:0000256" key="1">
    <source>
        <dbReference type="SAM" id="MobiDB-lite"/>
    </source>
</evidence>
<feature type="compositionally biased region" description="Polar residues" evidence="1">
    <location>
        <begin position="415"/>
        <end position="428"/>
    </location>
</feature>
<feature type="compositionally biased region" description="Polar residues" evidence="1">
    <location>
        <begin position="461"/>
        <end position="486"/>
    </location>
</feature>
<evidence type="ECO:0000313" key="3">
    <source>
        <dbReference type="Proteomes" id="UP000289323"/>
    </source>
</evidence>
<feature type="compositionally biased region" description="Basic and acidic residues" evidence="1">
    <location>
        <begin position="109"/>
        <end position="125"/>
    </location>
</feature>
<name>A0A3S5CX76_9PEZI</name>
<feature type="region of interest" description="Disordered" evidence="1">
    <location>
        <begin position="96"/>
        <end position="645"/>
    </location>
</feature>
<reference evidence="2 3" key="1">
    <citation type="submission" date="2018-04" db="EMBL/GenBank/DDBJ databases">
        <authorList>
            <person name="Huttner S."/>
            <person name="Dainat J."/>
        </authorList>
    </citation>
    <scope>NUCLEOTIDE SEQUENCE [LARGE SCALE GENOMIC DNA]</scope>
</reference>
<feature type="compositionally biased region" description="Low complexity" evidence="1">
    <location>
        <begin position="299"/>
        <end position="315"/>
    </location>
</feature>
<feature type="compositionally biased region" description="Polar residues" evidence="1">
    <location>
        <begin position="263"/>
        <end position="277"/>
    </location>
</feature>
<feature type="compositionally biased region" description="Polar residues" evidence="1">
    <location>
        <begin position="925"/>
        <end position="936"/>
    </location>
</feature>
<gene>
    <name evidence="2" type="ORF">TT172_LOCUS5691</name>
</gene>
<feature type="compositionally biased region" description="Acidic residues" evidence="1">
    <location>
        <begin position="1027"/>
        <end position="1040"/>
    </location>
</feature>
<feature type="region of interest" description="Disordered" evidence="1">
    <location>
        <begin position="846"/>
        <end position="1040"/>
    </location>
</feature>
<dbReference type="EMBL" id="OUUZ01000010">
    <property type="protein sequence ID" value="SPQ23272.1"/>
    <property type="molecule type" value="Genomic_DNA"/>
</dbReference>
<feature type="region of interest" description="Disordered" evidence="1">
    <location>
        <begin position="56"/>
        <end position="83"/>
    </location>
</feature>
<dbReference type="Proteomes" id="UP000289323">
    <property type="component" value="Unassembled WGS sequence"/>
</dbReference>